<accession>A0A5B8KXG0</accession>
<dbReference type="OrthoDB" id="9800421at2"/>
<dbReference type="Proteomes" id="UP000321389">
    <property type="component" value="Chromosome"/>
</dbReference>
<name>A0A5B8KXG0_9HYPH</name>
<keyword evidence="2" id="KW-1185">Reference proteome</keyword>
<proteinExistence type="predicted"/>
<dbReference type="EMBL" id="CP042301">
    <property type="protein sequence ID" value="QDZ00178.1"/>
    <property type="molecule type" value="Genomic_DNA"/>
</dbReference>
<evidence type="ECO:0000313" key="1">
    <source>
        <dbReference type="EMBL" id="QDZ00178.1"/>
    </source>
</evidence>
<gene>
    <name evidence="1" type="ORF">FQ775_07155</name>
</gene>
<dbReference type="Pfam" id="PF06073">
    <property type="entry name" value="DUF934"/>
    <property type="match status" value="1"/>
</dbReference>
<dbReference type="RefSeq" id="WP_146298827.1">
    <property type="nucleotide sequence ID" value="NZ_CP042301.2"/>
</dbReference>
<protein>
    <submittedName>
        <fullName evidence="1">DUF934 domain-containing protein</fullName>
    </submittedName>
</protein>
<sequence length="178" mass="19415">MTETANETAARLWTQDGFHDDEWRHAKDAEGLAGNGGVILPLAVWKGLDAETRAAQARRIGVLLAPGDELAEIAGHLADIPLVALAFPAFNDGRSFSKAELLRSRYGYQGKLRATGQVLIDQIPLMLRTGFDEFEVSHPTALARLEAGRVGGLPHYYQPAAKPADKGARYSWRRRPAA</sequence>
<evidence type="ECO:0000313" key="2">
    <source>
        <dbReference type="Proteomes" id="UP000321389"/>
    </source>
</evidence>
<organism evidence="1 2">
    <name type="scientific">Nitratireductor mangrovi</name>
    <dbReference type="NCBI Taxonomy" id="2599600"/>
    <lineage>
        <taxon>Bacteria</taxon>
        <taxon>Pseudomonadati</taxon>
        <taxon>Pseudomonadota</taxon>
        <taxon>Alphaproteobacteria</taxon>
        <taxon>Hyphomicrobiales</taxon>
        <taxon>Phyllobacteriaceae</taxon>
        <taxon>Nitratireductor</taxon>
    </lineage>
</organism>
<dbReference type="PIRSF" id="PIRSF030820">
    <property type="entry name" value="UCP030820"/>
    <property type="match status" value="1"/>
</dbReference>
<dbReference type="KEGG" id="niy:FQ775_07155"/>
<dbReference type="AlphaFoldDB" id="A0A5B8KXG0"/>
<dbReference type="InterPro" id="IPR008318">
    <property type="entry name" value="UCP030820"/>
</dbReference>
<reference evidence="1" key="1">
    <citation type="submission" date="2020-04" db="EMBL/GenBank/DDBJ databases">
        <title>Nitratireductor sp. nov. isolated from mangrove soil.</title>
        <authorList>
            <person name="Ye Y."/>
        </authorList>
    </citation>
    <scope>NUCLEOTIDE SEQUENCE</scope>
    <source>
        <strain evidence="1">SY7</strain>
    </source>
</reference>